<dbReference type="Gene3D" id="1.20.1280.50">
    <property type="match status" value="1"/>
</dbReference>
<dbReference type="SUPFAM" id="SSF81383">
    <property type="entry name" value="F-box domain"/>
    <property type="match status" value="1"/>
</dbReference>
<accession>A0A396HCV5</accession>
<dbReference type="Gramene" id="rna34736">
    <property type="protein sequence ID" value="RHN50453.1"/>
    <property type="gene ID" value="gene34736"/>
</dbReference>
<feature type="domain" description="F-box" evidence="1">
    <location>
        <begin position="6"/>
        <end position="41"/>
    </location>
</feature>
<protein>
    <submittedName>
        <fullName evidence="2">Putative F-box domain-containing protein</fullName>
    </submittedName>
</protein>
<gene>
    <name evidence="2" type="ORF">MtrunA17_Chr6g0457551</name>
</gene>
<dbReference type="EMBL" id="PSQE01000006">
    <property type="protein sequence ID" value="RHN50453.1"/>
    <property type="molecule type" value="Genomic_DNA"/>
</dbReference>
<dbReference type="InterPro" id="IPR001810">
    <property type="entry name" value="F-box_dom"/>
</dbReference>
<dbReference type="Proteomes" id="UP000265566">
    <property type="component" value="Chromosome 6"/>
</dbReference>
<sequence length="47" mass="5478">MAAVDWSKLPTELLNLISQRIDDEIDFIRFRSTCSTWRSSTGNKLFD</sequence>
<dbReference type="InterPro" id="IPR036047">
    <property type="entry name" value="F-box-like_dom_sf"/>
</dbReference>
<dbReference type="PANTHER" id="PTHR47123">
    <property type="entry name" value="F-BOX PROTEIN SKIP23"/>
    <property type="match status" value="1"/>
</dbReference>
<proteinExistence type="predicted"/>
<evidence type="ECO:0000259" key="1">
    <source>
        <dbReference type="Pfam" id="PF00646"/>
    </source>
</evidence>
<organism evidence="2">
    <name type="scientific">Medicago truncatula</name>
    <name type="common">Barrel medic</name>
    <name type="synonym">Medicago tribuloides</name>
    <dbReference type="NCBI Taxonomy" id="3880"/>
    <lineage>
        <taxon>Eukaryota</taxon>
        <taxon>Viridiplantae</taxon>
        <taxon>Streptophyta</taxon>
        <taxon>Embryophyta</taxon>
        <taxon>Tracheophyta</taxon>
        <taxon>Spermatophyta</taxon>
        <taxon>Magnoliopsida</taxon>
        <taxon>eudicotyledons</taxon>
        <taxon>Gunneridae</taxon>
        <taxon>Pentapetalae</taxon>
        <taxon>rosids</taxon>
        <taxon>fabids</taxon>
        <taxon>Fabales</taxon>
        <taxon>Fabaceae</taxon>
        <taxon>Papilionoideae</taxon>
        <taxon>50 kb inversion clade</taxon>
        <taxon>NPAAA clade</taxon>
        <taxon>Hologalegina</taxon>
        <taxon>IRL clade</taxon>
        <taxon>Trifolieae</taxon>
        <taxon>Medicago</taxon>
    </lineage>
</organism>
<evidence type="ECO:0000313" key="2">
    <source>
        <dbReference type="EMBL" id="RHN50453.1"/>
    </source>
</evidence>
<comment type="caution">
    <text evidence="2">The sequence shown here is derived from an EMBL/GenBank/DDBJ whole genome shotgun (WGS) entry which is preliminary data.</text>
</comment>
<name>A0A396HCV5_MEDTR</name>
<dbReference type="PANTHER" id="PTHR47123:SF15">
    <property type="entry name" value="F-BOX PROTEIN SKIP23"/>
    <property type="match status" value="1"/>
</dbReference>
<dbReference type="AlphaFoldDB" id="A0A396HCV5"/>
<dbReference type="Pfam" id="PF00646">
    <property type="entry name" value="F-box"/>
    <property type="match status" value="1"/>
</dbReference>
<dbReference type="InterPro" id="IPR051304">
    <property type="entry name" value="SCF_F-box_domain"/>
</dbReference>
<reference evidence="2" key="1">
    <citation type="journal article" date="2018" name="Nat. Plants">
        <title>Whole-genome landscape of Medicago truncatula symbiotic genes.</title>
        <authorList>
            <person name="Pecrix Y."/>
            <person name="Gamas P."/>
            <person name="Carrere S."/>
        </authorList>
    </citation>
    <scope>NUCLEOTIDE SEQUENCE</scope>
    <source>
        <tissue evidence="2">Leaves</tissue>
    </source>
</reference>